<sequence>IHDYNHFMKDIVTRSPVSTTLSLYIIQRTREGFGKPCMDEKKGGGNEAGHVPVTMDFNLETVLDKLSRRIEGCFDKCLRPMKTVELQKNDARIWEKAAPLQALVALSRLITTSLDLKLFR</sequence>
<reference evidence="1" key="2">
    <citation type="submission" date="2014-07" db="EMBL/GenBank/DDBJ databases">
        <authorList>
            <person name="Hull J."/>
        </authorList>
    </citation>
    <scope>NUCLEOTIDE SEQUENCE</scope>
</reference>
<proteinExistence type="predicted"/>
<reference evidence="1" key="1">
    <citation type="journal article" date="2014" name="PLoS ONE">
        <title>Transcriptome-Based Identification of ABC Transporters in the Western Tarnished Plant Bug Lygus hesperus.</title>
        <authorList>
            <person name="Hull J.J."/>
            <person name="Chaney K."/>
            <person name="Geib S.M."/>
            <person name="Fabrick J.A."/>
            <person name="Brent C.S."/>
            <person name="Walsh D."/>
            <person name="Lavine L.C."/>
        </authorList>
    </citation>
    <scope>NUCLEOTIDE SEQUENCE</scope>
</reference>
<protein>
    <submittedName>
        <fullName evidence="1">Polyprotein pp62</fullName>
    </submittedName>
</protein>
<organism evidence="1">
    <name type="scientific">Lygus hesperus</name>
    <name type="common">Western plant bug</name>
    <dbReference type="NCBI Taxonomy" id="30085"/>
    <lineage>
        <taxon>Eukaryota</taxon>
        <taxon>Metazoa</taxon>
        <taxon>Ecdysozoa</taxon>
        <taxon>Arthropoda</taxon>
        <taxon>Hexapoda</taxon>
        <taxon>Insecta</taxon>
        <taxon>Pterygota</taxon>
        <taxon>Neoptera</taxon>
        <taxon>Paraneoptera</taxon>
        <taxon>Hemiptera</taxon>
        <taxon>Heteroptera</taxon>
        <taxon>Panheteroptera</taxon>
        <taxon>Cimicomorpha</taxon>
        <taxon>Miridae</taxon>
        <taxon>Mirini</taxon>
        <taxon>Lygus</taxon>
    </lineage>
</organism>
<dbReference type="AlphaFoldDB" id="A0A0A9WPL7"/>
<gene>
    <name evidence="1" type="primary">Ken-106</name>
    <name evidence="1" type="ORF">CM83_8901</name>
</gene>
<evidence type="ECO:0000313" key="1">
    <source>
        <dbReference type="EMBL" id="JAG10402.1"/>
    </source>
</evidence>
<dbReference type="EMBL" id="GBHO01033202">
    <property type="protein sequence ID" value="JAG10402.1"/>
    <property type="molecule type" value="Transcribed_RNA"/>
</dbReference>
<name>A0A0A9WPL7_LYGHE</name>
<feature type="non-terminal residue" evidence="1">
    <location>
        <position position="1"/>
    </location>
</feature>
<accession>A0A0A9WPL7</accession>